<accession>A0A6L5X799</accession>
<name>A0A6L5X799_9FIRM</name>
<gene>
    <name evidence="1" type="ORF">FYJ35_06810</name>
</gene>
<evidence type="ECO:0000313" key="2">
    <source>
        <dbReference type="Proteomes" id="UP000481852"/>
    </source>
</evidence>
<dbReference type="Proteomes" id="UP000481852">
    <property type="component" value="Unassembled WGS sequence"/>
</dbReference>
<protein>
    <submittedName>
        <fullName evidence="1">Uncharacterized protein</fullName>
    </submittedName>
</protein>
<proteinExistence type="predicted"/>
<dbReference type="InterPro" id="IPR049886">
    <property type="entry name" value="CFI_box_CTERM_dom"/>
</dbReference>
<dbReference type="EMBL" id="VULZ01000006">
    <property type="protein sequence ID" value="MSS14754.1"/>
    <property type="molecule type" value="Genomic_DNA"/>
</dbReference>
<reference evidence="1 2" key="1">
    <citation type="submission" date="2019-08" db="EMBL/GenBank/DDBJ databases">
        <title>In-depth cultivation of the pig gut microbiome towards novel bacterial diversity and tailored functional studies.</title>
        <authorList>
            <person name="Wylensek D."/>
            <person name="Hitch T.C.A."/>
            <person name="Clavel T."/>
        </authorList>
    </citation>
    <scope>NUCLEOTIDE SEQUENCE [LARGE SCALE GENOMIC DNA]</scope>
    <source>
        <strain evidence="1 2">Oil+RF-744-WCA-WT-11</strain>
    </source>
</reference>
<keyword evidence="2" id="KW-1185">Reference proteome</keyword>
<organism evidence="1 2">
    <name type="scientific">Porcincola intestinalis</name>
    <dbReference type="NCBI Taxonomy" id="2606632"/>
    <lineage>
        <taxon>Bacteria</taxon>
        <taxon>Bacillati</taxon>
        <taxon>Bacillota</taxon>
        <taxon>Clostridia</taxon>
        <taxon>Lachnospirales</taxon>
        <taxon>Lachnospiraceae</taxon>
        <taxon>Porcincola</taxon>
    </lineage>
</organism>
<comment type="caution">
    <text evidence="1">The sequence shown here is derived from an EMBL/GenBank/DDBJ whole genome shotgun (WGS) entry which is preliminary data.</text>
</comment>
<dbReference type="NCBIfam" id="NF041770">
    <property type="entry name" value="CFI_box_CTERM"/>
    <property type="match status" value="1"/>
</dbReference>
<dbReference type="AlphaFoldDB" id="A0A6L5X799"/>
<sequence length="266" mass="30764">MNDYETGMAGMRDALKTHDALLNAFSRKLYAEQFKDYYMSLIPAMDAIENLYAAVVEKDTMLENMAQELVSSASQMLDAAPRREKERLNINLSLAMAGYVFPALLKYQGLSSKPLVDHVSKAWKRAFPKSNLTPAEYDVIEKGFHKKFCFITTACCRRLNRPDDCYELTLLRTYRDQYMAFLPDGEKLIEMYYDVAPSIVKHIDRLQDSDRIYDGIWDTYIQPCIRLIESGKNEECRALYTRMVLDLKSRYFLTEPVRACQSSKIA</sequence>
<dbReference type="RefSeq" id="WP_154524928.1">
    <property type="nucleotide sequence ID" value="NZ_VULZ01000006.1"/>
</dbReference>
<evidence type="ECO:0000313" key="1">
    <source>
        <dbReference type="EMBL" id="MSS14754.1"/>
    </source>
</evidence>